<dbReference type="GO" id="GO:0006508">
    <property type="term" value="P:proteolysis"/>
    <property type="evidence" value="ECO:0007669"/>
    <property type="project" value="UniProtKB-KW"/>
</dbReference>
<dbReference type="Gene3D" id="3.90.1720.10">
    <property type="entry name" value="endopeptidase domain like (from Nostoc punctiforme)"/>
    <property type="match status" value="1"/>
</dbReference>
<reference evidence="7 8" key="1">
    <citation type="submission" date="2016-08" db="EMBL/GenBank/DDBJ databases">
        <title>Genomes of anaerobic fungi encode conserved fungal cellulosomes for biomass hydrolysis.</title>
        <authorList>
            <consortium name="DOE Joint Genome Institute"/>
            <person name="Haitjema C.H."/>
            <person name="Gilmore S.P."/>
            <person name="Henske J.K."/>
            <person name="Solomon K.V."/>
            <person name="De Groot R."/>
            <person name="Kuo A."/>
            <person name="Mondo S.J."/>
            <person name="Salamov A.A."/>
            <person name="Labutti K."/>
            <person name="Zhao Z."/>
            <person name="Chiniquy J."/>
            <person name="Barry K."/>
            <person name="Brewer H.M."/>
            <person name="Purvine S.O."/>
            <person name="Wright A.T."/>
            <person name="Boxma B."/>
            <person name="Van Alen T."/>
            <person name="Hackstein J.H."/>
            <person name="Baker S.E."/>
            <person name="Grigoriev I.V."/>
            <person name="O'Malley M.A."/>
        </authorList>
    </citation>
    <scope>NUCLEOTIDE SEQUENCE [LARGE SCALE GENOMIC DNA]</scope>
    <source>
        <strain evidence="8">finn</strain>
    </source>
</reference>
<keyword evidence="2" id="KW-0645">Protease</keyword>
<evidence type="ECO:0000256" key="1">
    <source>
        <dbReference type="ARBA" id="ARBA00007074"/>
    </source>
</evidence>
<proteinExistence type="inferred from homology"/>
<evidence type="ECO:0000256" key="4">
    <source>
        <dbReference type="ARBA" id="ARBA00022807"/>
    </source>
</evidence>
<dbReference type="GO" id="GO:0008234">
    <property type="term" value="F:cysteine-type peptidase activity"/>
    <property type="evidence" value="ECO:0007669"/>
    <property type="project" value="UniProtKB-KW"/>
</dbReference>
<sequence>MRFNKILLALIAAPAALGAINGKCSSGNGVCVSTTSCTNAGGTYVSGKCPNDPSNVKCCNKTKCVAPNGAVGSCKFTSDCTGTTYSGLCPGGSNFKCCVTAPPPGSVKKPSGTEVVNFARKYIGNPYVWGGNSLTNGCDCSGFTKLVFGNFGITIPRVSSDQANSGTSVSSLSNAKAGDLLFYCTDGKVTHVALYEGSYKIVHAANSKRGIVEDTNINKNSYYGKPCKLRRVL</sequence>
<dbReference type="Proteomes" id="UP000193719">
    <property type="component" value="Unassembled WGS sequence"/>
</dbReference>
<comment type="similarity">
    <text evidence="1">Belongs to the peptidase C40 family.</text>
</comment>
<dbReference type="OrthoDB" id="2113957at2759"/>
<dbReference type="PANTHER" id="PTHR47053:SF1">
    <property type="entry name" value="MUREIN DD-ENDOPEPTIDASE MEPH-RELATED"/>
    <property type="match status" value="1"/>
</dbReference>
<feature type="chain" id="PRO_5012123965" description="NlpC/P60 domain-containing protein" evidence="5">
    <location>
        <begin position="19"/>
        <end position="233"/>
    </location>
</feature>
<dbReference type="PROSITE" id="PS51935">
    <property type="entry name" value="NLPC_P60"/>
    <property type="match status" value="1"/>
</dbReference>
<dbReference type="InterPro" id="IPR051202">
    <property type="entry name" value="Peptidase_C40"/>
</dbReference>
<dbReference type="EMBL" id="MCFH01000080">
    <property type="protein sequence ID" value="ORX41695.1"/>
    <property type="molecule type" value="Genomic_DNA"/>
</dbReference>
<dbReference type="AlphaFoldDB" id="A0A1Y1UWV2"/>
<dbReference type="SUPFAM" id="SSF54001">
    <property type="entry name" value="Cysteine proteinases"/>
    <property type="match status" value="1"/>
</dbReference>
<evidence type="ECO:0000256" key="3">
    <source>
        <dbReference type="ARBA" id="ARBA00022801"/>
    </source>
</evidence>
<protein>
    <recommendedName>
        <fullName evidence="6">NlpC/P60 domain-containing protein</fullName>
    </recommendedName>
</protein>
<evidence type="ECO:0000256" key="2">
    <source>
        <dbReference type="ARBA" id="ARBA00022670"/>
    </source>
</evidence>
<dbReference type="InterPro" id="IPR000064">
    <property type="entry name" value="NLP_P60_dom"/>
</dbReference>
<keyword evidence="5" id="KW-0732">Signal</keyword>
<keyword evidence="4" id="KW-0788">Thiol protease</keyword>
<dbReference type="InterPro" id="IPR038765">
    <property type="entry name" value="Papain-like_cys_pep_sf"/>
</dbReference>
<dbReference type="Pfam" id="PF00877">
    <property type="entry name" value="NLPC_P60"/>
    <property type="match status" value="1"/>
</dbReference>
<evidence type="ECO:0000313" key="8">
    <source>
        <dbReference type="Proteomes" id="UP000193719"/>
    </source>
</evidence>
<feature type="signal peptide" evidence="5">
    <location>
        <begin position="1"/>
        <end position="18"/>
    </location>
</feature>
<dbReference type="PANTHER" id="PTHR47053">
    <property type="entry name" value="MUREIN DD-ENDOPEPTIDASE MEPH-RELATED"/>
    <property type="match status" value="1"/>
</dbReference>
<organism evidence="7 8">
    <name type="scientific">Piromyces finnis</name>
    <dbReference type="NCBI Taxonomy" id="1754191"/>
    <lineage>
        <taxon>Eukaryota</taxon>
        <taxon>Fungi</taxon>
        <taxon>Fungi incertae sedis</taxon>
        <taxon>Chytridiomycota</taxon>
        <taxon>Chytridiomycota incertae sedis</taxon>
        <taxon>Neocallimastigomycetes</taxon>
        <taxon>Neocallimastigales</taxon>
        <taxon>Neocallimastigaceae</taxon>
        <taxon>Piromyces</taxon>
    </lineage>
</organism>
<evidence type="ECO:0000256" key="5">
    <source>
        <dbReference type="SAM" id="SignalP"/>
    </source>
</evidence>
<feature type="domain" description="NlpC/P60" evidence="6">
    <location>
        <begin position="109"/>
        <end position="233"/>
    </location>
</feature>
<comment type="caution">
    <text evidence="7">The sequence shown here is derived from an EMBL/GenBank/DDBJ whole genome shotgun (WGS) entry which is preliminary data.</text>
</comment>
<accession>A0A1Y1UWV2</accession>
<keyword evidence="8" id="KW-1185">Reference proteome</keyword>
<evidence type="ECO:0000313" key="7">
    <source>
        <dbReference type="EMBL" id="ORX41695.1"/>
    </source>
</evidence>
<dbReference type="STRING" id="1754191.A0A1Y1UWV2"/>
<keyword evidence="3" id="KW-0378">Hydrolase</keyword>
<reference evidence="7 8" key="2">
    <citation type="submission" date="2016-08" db="EMBL/GenBank/DDBJ databases">
        <title>Pervasive Adenine N6-methylation of Active Genes in Fungi.</title>
        <authorList>
            <consortium name="DOE Joint Genome Institute"/>
            <person name="Mondo S.J."/>
            <person name="Dannebaum R.O."/>
            <person name="Kuo R.C."/>
            <person name="Labutti K."/>
            <person name="Haridas S."/>
            <person name="Kuo A."/>
            <person name="Salamov A."/>
            <person name="Ahrendt S.R."/>
            <person name="Lipzen A."/>
            <person name="Sullivan W."/>
            <person name="Andreopoulos W.B."/>
            <person name="Clum A."/>
            <person name="Lindquist E."/>
            <person name="Daum C."/>
            <person name="Ramamoorthy G.K."/>
            <person name="Gryganskyi A."/>
            <person name="Culley D."/>
            <person name="Magnuson J.K."/>
            <person name="James T.Y."/>
            <person name="O'Malley M.A."/>
            <person name="Stajich J.E."/>
            <person name="Spatafora J.W."/>
            <person name="Visel A."/>
            <person name="Grigoriev I.V."/>
        </authorList>
    </citation>
    <scope>NUCLEOTIDE SEQUENCE [LARGE SCALE GENOMIC DNA]</scope>
    <source>
        <strain evidence="8">finn</strain>
    </source>
</reference>
<gene>
    <name evidence="7" type="ORF">BCR36DRAFT_416590</name>
</gene>
<name>A0A1Y1UWV2_9FUNG</name>
<evidence type="ECO:0000259" key="6">
    <source>
        <dbReference type="PROSITE" id="PS51935"/>
    </source>
</evidence>